<evidence type="ECO:0000313" key="3">
    <source>
        <dbReference type="Proteomes" id="UP000295680"/>
    </source>
</evidence>
<dbReference type="Gene3D" id="2.40.420.20">
    <property type="match status" value="1"/>
</dbReference>
<dbReference type="OrthoDB" id="3268648at2"/>
<dbReference type="EMBL" id="SLWS01000005">
    <property type="protein sequence ID" value="TCO58166.1"/>
    <property type="molecule type" value="Genomic_DNA"/>
</dbReference>
<dbReference type="Gene3D" id="1.10.101.10">
    <property type="entry name" value="PGBD-like superfamily/PGBD"/>
    <property type="match status" value="1"/>
</dbReference>
<dbReference type="Proteomes" id="UP000295680">
    <property type="component" value="Unassembled WGS sequence"/>
</dbReference>
<dbReference type="InterPro" id="IPR002477">
    <property type="entry name" value="Peptidoglycan-bd-like"/>
</dbReference>
<dbReference type="InterPro" id="IPR036365">
    <property type="entry name" value="PGBD-like_sf"/>
</dbReference>
<evidence type="ECO:0000259" key="1">
    <source>
        <dbReference type="Pfam" id="PF01471"/>
    </source>
</evidence>
<dbReference type="GO" id="GO:0016787">
    <property type="term" value="F:hydrolase activity"/>
    <property type="evidence" value="ECO:0007669"/>
    <property type="project" value="UniProtKB-KW"/>
</dbReference>
<keyword evidence="2" id="KW-0378">Hydrolase</keyword>
<comment type="caution">
    <text evidence="2">The sequence shown here is derived from an EMBL/GenBank/DDBJ whole genome shotgun (WGS) entry which is preliminary data.</text>
</comment>
<feature type="domain" description="Peptidoglycan binding-like" evidence="1">
    <location>
        <begin position="117"/>
        <end position="166"/>
    </location>
</feature>
<accession>A0A4R2JM31</accession>
<dbReference type="InterPro" id="IPR036366">
    <property type="entry name" value="PGBDSf"/>
</dbReference>
<reference evidence="2 3" key="1">
    <citation type="submission" date="2019-03" db="EMBL/GenBank/DDBJ databases">
        <title>Genomic Encyclopedia of Type Strains, Phase IV (KMG-IV): sequencing the most valuable type-strain genomes for metagenomic binning, comparative biology and taxonomic classification.</title>
        <authorList>
            <person name="Goeker M."/>
        </authorList>
    </citation>
    <scope>NUCLEOTIDE SEQUENCE [LARGE SCALE GENOMIC DNA]</scope>
    <source>
        <strain evidence="2 3">DSM 45934</strain>
    </source>
</reference>
<gene>
    <name evidence="2" type="ORF">EV192_105231</name>
</gene>
<dbReference type="AlphaFoldDB" id="A0A4R2JM31"/>
<sequence>MITGTAVVVALGVGTAVVLTRVGAGPANATPQGPAPADTTAIVKTDLADRRTVTGKMGYGTETALPGHKQGTVTWLPTAGAVIERGGVVYKVDAKPVPLFYGDIPLYRPVGPGVDKGPDVKVIEENLKALGFGGFGTPDEKFTDSTATAIKKWQKSLGLAETGTVNMGDVVVTTGSFKVSSVTGTLGGPGAGDVLKYTGVNRAVTVQIKQDQRDLAQIGAKVSLTAGGKSTTGTISKITEVPPDSNPMPGQSSDSKFNVSIALDDPNAITAADSTSVDVKFTAASHSNVLAVPVGALLALAEGGYAVELADTHKLVPVTPGLFSDGKVEISGPDIREGMRVVTTS</sequence>
<dbReference type="Pfam" id="PF01471">
    <property type="entry name" value="PG_binding_1"/>
    <property type="match status" value="1"/>
</dbReference>
<protein>
    <submittedName>
        <fullName evidence="2">Peptidoglycan hydrolase-like protein with peptidoglycan-binding domain</fullName>
    </submittedName>
</protein>
<keyword evidence="3" id="KW-1185">Reference proteome</keyword>
<evidence type="ECO:0000313" key="2">
    <source>
        <dbReference type="EMBL" id="TCO58166.1"/>
    </source>
</evidence>
<proteinExistence type="predicted"/>
<organism evidence="2 3">
    <name type="scientific">Actinocrispum wychmicini</name>
    <dbReference type="NCBI Taxonomy" id="1213861"/>
    <lineage>
        <taxon>Bacteria</taxon>
        <taxon>Bacillati</taxon>
        <taxon>Actinomycetota</taxon>
        <taxon>Actinomycetes</taxon>
        <taxon>Pseudonocardiales</taxon>
        <taxon>Pseudonocardiaceae</taxon>
        <taxon>Actinocrispum</taxon>
    </lineage>
</organism>
<dbReference type="SUPFAM" id="SSF47090">
    <property type="entry name" value="PGBD-like"/>
    <property type="match status" value="1"/>
</dbReference>
<name>A0A4R2JM31_9PSEU</name>